<dbReference type="AlphaFoldDB" id="A0A494X7B9"/>
<reference evidence="2 3" key="1">
    <citation type="submission" date="2018-10" db="EMBL/GenBank/DDBJ databases">
        <title>Robbsia sp. DHC34, isolated from soil.</title>
        <authorList>
            <person name="Gao Z.-H."/>
            <person name="Qiu L.-H."/>
        </authorList>
    </citation>
    <scope>NUCLEOTIDE SEQUENCE [LARGE SCALE GENOMIC DNA]</scope>
    <source>
        <strain evidence="2 3">DHC34</strain>
    </source>
</reference>
<feature type="compositionally biased region" description="Basic and acidic residues" evidence="1">
    <location>
        <begin position="187"/>
        <end position="197"/>
    </location>
</feature>
<dbReference type="Proteomes" id="UP000270342">
    <property type="component" value="Unassembled WGS sequence"/>
</dbReference>
<sequence>MFAGLSKACWPSSRREGGSRKVEADPVATGTAMREDFLAQAARLAIEHGAVSTNGERVVQMFERFRDALQSGEVMPDADFAARVIRPFVTWLSALTHVPDEGAYGQVAQCAGRLLKHIVVPESGTRRTLQQFGSTEQLDVRDSAPEIAQSFVEWTIPLLHRFVTILAALALGAPCVDSIPKLLKSIERHEQPDRGDEAETPSDATRRESAAALPEPLAGDRWERRHTLFEPRMNTRWVPHSRASWHATRDAISTRTRSSAPSSLHEGLNMSLASGRLSSTFDVDSIGSWTPIKRSQSLQTARSMSLTSAAGLERRSVIRDGWPRDVAIHARAAPERADDDSDVLESTRL</sequence>
<organism evidence="2 3">
    <name type="scientific">Pararobbsia silviterrae</name>
    <dbReference type="NCBI Taxonomy" id="1792498"/>
    <lineage>
        <taxon>Bacteria</taxon>
        <taxon>Pseudomonadati</taxon>
        <taxon>Pseudomonadota</taxon>
        <taxon>Betaproteobacteria</taxon>
        <taxon>Burkholderiales</taxon>
        <taxon>Burkholderiaceae</taxon>
        <taxon>Pararobbsia</taxon>
    </lineage>
</organism>
<proteinExistence type="predicted"/>
<evidence type="ECO:0000313" key="3">
    <source>
        <dbReference type="Proteomes" id="UP000270342"/>
    </source>
</evidence>
<evidence type="ECO:0000313" key="2">
    <source>
        <dbReference type="EMBL" id="RKP46615.1"/>
    </source>
</evidence>
<feature type="compositionally biased region" description="Basic and acidic residues" evidence="1">
    <location>
        <begin position="13"/>
        <end position="24"/>
    </location>
</feature>
<name>A0A494X7B9_9BURK</name>
<accession>A0A494X7B9</accession>
<feature type="region of interest" description="Disordered" evidence="1">
    <location>
        <begin position="187"/>
        <end position="217"/>
    </location>
</feature>
<comment type="caution">
    <text evidence="2">The sequence shown here is derived from an EMBL/GenBank/DDBJ whole genome shotgun (WGS) entry which is preliminary data.</text>
</comment>
<protein>
    <submittedName>
        <fullName evidence="2">Uncharacterized protein</fullName>
    </submittedName>
</protein>
<keyword evidence="3" id="KW-1185">Reference proteome</keyword>
<dbReference type="EMBL" id="RBZU01000014">
    <property type="protein sequence ID" value="RKP46615.1"/>
    <property type="molecule type" value="Genomic_DNA"/>
</dbReference>
<gene>
    <name evidence="2" type="ORF">D7S86_24270</name>
</gene>
<evidence type="ECO:0000256" key="1">
    <source>
        <dbReference type="SAM" id="MobiDB-lite"/>
    </source>
</evidence>
<feature type="region of interest" description="Disordered" evidence="1">
    <location>
        <begin position="1"/>
        <end position="26"/>
    </location>
</feature>